<organism evidence="1 2">
    <name type="scientific">Coptis chinensis</name>
    <dbReference type="NCBI Taxonomy" id="261450"/>
    <lineage>
        <taxon>Eukaryota</taxon>
        <taxon>Viridiplantae</taxon>
        <taxon>Streptophyta</taxon>
        <taxon>Embryophyta</taxon>
        <taxon>Tracheophyta</taxon>
        <taxon>Spermatophyta</taxon>
        <taxon>Magnoliopsida</taxon>
        <taxon>Ranunculales</taxon>
        <taxon>Ranunculaceae</taxon>
        <taxon>Coptidoideae</taxon>
        <taxon>Coptis</taxon>
    </lineage>
</organism>
<dbReference type="EMBL" id="JADFTS010000005">
    <property type="protein sequence ID" value="KAF9604725.1"/>
    <property type="molecule type" value="Genomic_DNA"/>
</dbReference>
<dbReference type="AlphaFoldDB" id="A0A835HRX8"/>
<evidence type="ECO:0000313" key="1">
    <source>
        <dbReference type="EMBL" id="KAF9604725.1"/>
    </source>
</evidence>
<proteinExistence type="predicted"/>
<name>A0A835HRX8_9MAGN</name>
<dbReference type="Proteomes" id="UP000631114">
    <property type="component" value="Unassembled WGS sequence"/>
</dbReference>
<evidence type="ECO:0000313" key="2">
    <source>
        <dbReference type="Proteomes" id="UP000631114"/>
    </source>
</evidence>
<comment type="caution">
    <text evidence="1">The sequence shown here is derived from an EMBL/GenBank/DDBJ whole genome shotgun (WGS) entry which is preliminary data.</text>
</comment>
<gene>
    <name evidence="1" type="ORF">IFM89_009521</name>
</gene>
<accession>A0A835HRX8</accession>
<protein>
    <submittedName>
        <fullName evidence="1">Uncharacterized protein</fullName>
    </submittedName>
</protein>
<sequence>MREENNTAREKYITIGIGAVDPRLDLMAPNPKDVEAQTKMMELQHNISKLSERMVRDTQAREKAEKRIEDRFEQLFKLLNEGIQKGKEKQVDEVSVGESTTIVIDIDTSAMQPGHQFHLSTETQGNFLRPPKIDFP</sequence>
<reference evidence="1 2" key="1">
    <citation type="submission" date="2020-10" db="EMBL/GenBank/DDBJ databases">
        <title>The Coptis chinensis genome and diversification of protoberbering-type alkaloids.</title>
        <authorList>
            <person name="Wang B."/>
            <person name="Shu S."/>
            <person name="Song C."/>
            <person name="Liu Y."/>
        </authorList>
    </citation>
    <scope>NUCLEOTIDE SEQUENCE [LARGE SCALE GENOMIC DNA]</scope>
    <source>
        <strain evidence="1">HL-2020</strain>
        <tissue evidence="1">Leaf</tissue>
    </source>
</reference>
<keyword evidence="2" id="KW-1185">Reference proteome</keyword>